<reference evidence="9" key="1">
    <citation type="journal article" date="2021" name="Sci. Rep.">
        <title>Diploid genomic architecture of Nitzschia inconspicua, an elite biomass production diatom.</title>
        <authorList>
            <person name="Oliver A."/>
            <person name="Podell S."/>
            <person name="Pinowska A."/>
            <person name="Traller J.C."/>
            <person name="Smith S.R."/>
            <person name="McClure R."/>
            <person name="Beliaev A."/>
            <person name="Bohutskyi P."/>
            <person name="Hill E.A."/>
            <person name="Rabines A."/>
            <person name="Zheng H."/>
            <person name="Allen L.Z."/>
            <person name="Kuo A."/>
            <person name="Grigoriev I.V."/>
            <person name="Allen A.E."/>
            <person name="Hazlebeck D."/>
            <person name="Allen E.E."/>
        </authorList>
    </citation>
    <scope>NUCLEOTIDE SEQUENCE</scope>
    <source>
        <strain evidence="9">Hildebrandi</strain>
    </source>
</reference>
<dbReference type="GO" id="GO:0016705">
    <property type="term" value="F:oxidoreductase activity, acting on paired donors, with incorporation or reduction of molecular oxygen"/>
    <property type="evidence" value="ECO:0007669"/>
    <property type="project" value="InterPro"/>
</dbReference>
<dbReference type="OrthoDB" id="71115at2759"/>
<keyword evidence="7 8" id="KW-0503">Monooxygenase</keyword>
<comment type="similarity">
    <text evidence="2 8">Belongs to the cytochrome P450 family.</text>
</comment>
<dbReference type="GO" id="GO:0004497">
    <property type="term" value="F:monooxygenase activity"/>
    <property type="evidence" value="ECO:0007669"/>
    <property type="project" value="UniProtKB-KW"/>
</dbReference>
<sequence length="550" mass="63017">MAIPFASRMANLVLPTIRQVRPGLATSSPSFVADANIIHFNCRYNSTATATTTTTSKDTDPVELSSLPTPPGPFKWESVRAVLSGEFTRVPYAQKLYREHGDVVKLWAFQEMYNIYDPEIFMGILRQEWALPYGAAPNMWPFQVYYKQKCADTMPLMLLQGEKWKNPRHAMQTHMFSPKAADAYQPGINQVVKDASSYLKYNPKPDLNEFLMNVSFEMLAQVLLDRRMGLLRTDQNDKTMTDEKQFVESAVVAFHALGELLLTPDIIKSPTILRFFPVWNKLETSMDQVWDIGMKWLEQAEQEQSEVAFFTKLEAQGQMDRQERLVNLVTFLQAGVDTTSNSLTWAVLELARRPKVQERLRQELNETIDEGGDYHRQYKLPYLKAFMREVQRRSPAAAGNMRKLPYDVQAGDYVLKKDSLILWSQDVYATDPDLLGGDPNEFIPDRWLAYNQVENVKELDPRQPIAVDGFDVLAPAPILSHPLMTTAFGVGPRMCVGSRVAQNEMHSFLSQIVRDYEFEMDPPEQEIQRVAKLLQVPDPFPQIRFHPYSK</sequence>
<dbReference type="Pfam" id="PF00067">
    <property type="entry name" value="p450"/>
    <property type="match status" value="1"/>
</dbReference>
<evidence type="ECO:0000313" key="10">
    <source>
        <dbReference type="Proteomes" id="UP000693970"/>
    </source>
</evidence>
<reference evidence="9" key="2">
    <citation type="submission" date="2021-04" db="EMBL/GenBank/DDBJ databases">
        <authorList>
            <person name="Podell S."/>
        </authorList>
    </citation>
    <scope>NUCLEOTIDE SEQUENCE</scope>
    <source>
        <strain evidence="9">Hildebrandi</strain>
    </source>
</reference>
<accession>A0A9K3PGM9</accession>
<evidence type="ECO:0000256" key="2">
    <source>
        <dbReference type="ARBA" id="ARBA00010617"/>
    </source>
</evidence>
<evidence type="ECO:0000256" key="4">
    <source>
        <dbReference type="ARBA" id="ARBA00022723"/>
    </source>
</evidence>
<evidence type="ECO:0000256" key="1">
    <source>
        <dbReference type="ARBA" id="ARBA00001971"/>
    </source>
</evidence>
<dbReference type="GO" id="GO:0020037">
    <property type="term" value="F:heme binding"/>
    <property type="evidence" value="ECO:0007669"/>
    <property type="project" value="InterPro"/>
</dbReference>
<dbReference type="PROSITE" id="PS00086">
    <property type="entry name" value="CYTOCHROME_P450"/>
    <property type="match status" value="1"/>
</dbReference>
<gene>
    <name evidence="9" type="ORF">IV203_005114</name>
</gene>
<dbReference type="Proteomes" id="UP000693970">
    <property type="component" value="Unassembled WGS sequence"/>
</dbReference>
<name>A0A9K3PGM9_9STRA</name>
<dbReference type="InterPro" id="IPR001128">
    <property type="entry name" value="Cyt_P450"/>
</dbReference>
<evidence type="ECO:0000256" key="6">
    <source>
        <dbReference type="ARBA" id="ARBA00023004"/>
    </source>
</evidence>
<evidence type="ECO:0000313" key="9">
    <source>
        <dbReference type="EMBL" id="KAG7346046.1"/>
    </source>
</evidence>
<organism evidence="9 10">
    <name type="scientific">Nitzschia inconspicua</name>
    <dbReference type="NCBI Taxonomy" id="303405"/>
    <lineage>
        <taxon>Eukaryota</taxon>
        <taxon>Sar</taxon>
        <taxon>Stramenopiles</taxon>
        <taxon>Ochrophyta</taxon>
        <taxon>Bacillariophyta</taxon>
        <taxon>Bacillariophyceae</taxon>
        <taxon>Bacillariophycidae</taxon>
        <taxon>Bacillariales</taxon>
        <taxon>Bacillariaceae</taxon>
        <taxon>Nitzschia</taxon>
    </lineage>
</organism>
<evidence type="ECO:0000256" key="5">
    <source>
        <dbReference type="ARBA" id="ARBA00023002"/>
    </source>
</evidence>
<comment type="cofactor">
    <cofactor evidence="1">
        <name>heme</name>
        <dbReference type="ChEBI" id="CHEBI:30413"/>
    </cofactor>
</comment>
<protein>
    <submittedName>
        <fullName evidence="9">Cytochrome P450</fullName>
    </submittedName>
</protein>
<dbReference type="PANTHER" id="PTHR24279">
    <property type="entry name" value="CYTOCHROME P450"/>
    <property type="match status" value="1"/>
</dbReference>
<keyword evidence="5 8" id="KW-0560">Oxidoreductase</keyword>
<dbReference type="AlphaFoldDB" id="A0A9K3PGM9"/>
<dbReference type="PANTHER" id="PTHR24279:SF120">
    <property type="entry name" value="CYTOCHROME P450"/>
    <property type="match status" value="1"/>
</dbReference>
<evidence type="ECO:0000256" key="7">
    <source>
        <dbReference type="ARBA" id="ARBA00023033"/>
    </source>
</evidence>
<evidence type="ECO:0000256" key="3">
    <source>
        <dbReference type="ARBA" id="ARBA00022617"/>
    </source>
</evidence>
<dbReference type="EMBL" id="JAGRRH010000021">
    <property type="protein sequence ID" value="KAG7346046.1"/>
    <property type="molecule type" value="Genomic_DNA"/>
</dbReference>
<keyword evidence="10" id="KW-1185">Reference proteome</keyword>
<evidence type="ECO:0000256" key="8">
    <source>
        <dbReference type="RuleBase" id="RU000461"/>
    </source>
</evidence>
<proteinExistence type="inferred from homology"/>
<dbReference type="InterPro" id="IPR050479">
    <property type="entry name" value="CYP11_CYP27_families"/>
</dbReference>
<comment type="caution">
    <text evidence="9">The sequence shown here is derived from an EMBL/GenBank/DDBJ whole genome shotgun (WGS) entry which is preliminary data.</text>
</comment>
<dbReference type="GO" id="GO:0005506">
    <property type="term" value="F:iron ion binding"/>
    <property type="evidence" value="ECO:0007669"/>
    <property type="project" value="InterPro"/>
</dbReference>
<dbReference type="InterPro" id="IPR017972">
    <property type="entry name" value="Cyt_P450_CS"/>
</dbReference>
<keyword evidence="3 8" id="KW-0349">Heme</keyword>
<keyword evidence="4 8" id="KW-0479">Metal-binding</keyword>
<keyword evidence="6 8" id="KW-0408">Iron</keyword>